<gene>
    <name evidence="1" type="ORF">C8R41DRAFT_922784</name>
</gene>
<sequence length="150" mass="16263">MLREQARGPEPPPQMKLTLGVTDAERASSVSALSAPLSLDPPASLPLVGSSVALQILHLASKLASSSPNTATSVARLFCSTPLKVHDQRTIAIRYTTACAVGFTKSTQRIVSRWARISIRLRRIRSSLENRDDQQLRSVESRMGSSVPMP</sequence>
<proteinExistence type="predicted"/>
<accession>A0ABQ8VAR2</accession>
<comment type="caution">
    <text evidence="1">The sequence shown here is derived from an EMBL/GenBank/DDBJ whole genome shotgun (WGS) entry which is preliminary data.</text>
</comment>
<reference evidence="1" key="1">
    <citation type="submission" date="2022-08" db="EMBL/GenBank/DDBJ databases">
        <title>A Global Phylogenomic Analysis of the Shiitake Genus Lentinula.</title>
        <authorList>
            <consortium name="DOE Joint Genome Institute"/>
            <person name="Sierra-Patev S."/>
            <person name="Min B."/>
            <person name="Naranjo-Ortiz M."/>
            <person name="Looney B."/>
            <person name="Konkel Z."/>
            <person name="Slot J.C."/>
            <person name="Sakamoto Y."/>
            <person name="Steenwyk J.L."/>
            <person name="Rokas A."/>
            <person name="Carro J."/>
            <person name="Camarero S."/>
            <person name="Ferreira P."/>
            <person name="Molpeceres G."/>
            <person name="Ruiz-Duenas F.J."/>
            <person name="Serrano A."/>
            <person name="Henrissat B."/>
            <person name="Drula E."/>
            <person name="Hughes K.W."/>
            <person name="Mata J.L."/>
            <person name="Ishikawa N.K."/>
            <person name="Vargas-Isla R."/>
            <person name="Ushijima S."/>
            <person name="Smith C.A."/>
            <person name="Ahrendt S."/>
            <person name="Andreopoulos W."/>
            <person name="He G."/>
            <person name="Labutti K."/>
            <person name="Lipzen A."/>
            <person name="Ng V."/>
            <person name="Riley R."/>
            <person name="Sandor L."/>
            <person name="Barry K."/>
            <person name="Martinez A.T."/>
            <person name="Xiao Y."/>
            <person name="Gibbons J.G."/>
            <person name="Terashima K."/>
            <person name="Grigoriev I.V."/>
            <person name="Hibbett D.S."/>
        </authorList>
    </citation>
    <scope>NUCLEOTIDE SEQUENCE</scope>
    <source>
        <strain evidence="1">RHP3577 ss4</strain>
    </source>
</reference>
<evidence type="ECO:0000313" key="1">
    <source>
        <dbReference type="EMBL" id="KAJ4478922.1"/>
    </source>
</evidence>
<evidence type="ECO:0000313" key="2">
    <source>
        <dbReference type="Proteomes" id="UP001150217"/>
    </source>
</evidence>
<protein>
    <submittedName>
        <fullName evidence="1">Uncharacterized protein</fullName>
    </submittedName>
</protein>
<dbReference type="Proteomes" id="UP001150217">
    <property type="component" value="Unassembled WGS sequence"/>
</dbReference>
<dbReference type="EMBL" id="JANVFT010000064">
    <property type="protein sequence ID" value="KAJ4478922.1"/>
    <property type="molecule type" value="Genomic_DNA"/>
</dbReference>
<organism evidence="1 2">
    <name type="scientific">Lentinula lateritia</name>
    <dbReference type="NCBI Taxonomy" id="40482"/>
    <lineage>
        <taxon>Eukaryota</taxon>
        <taxon>Fungi</taxon>
        <taxon>Dikarya</taxon>
        <taxon>Basidiomycota</taxon>
        <taxon>Agaricomycotina</taxon>
        <taxon>Agaricomycetes</taxon>
        <taxon>Agaricomycetidae</taxon>
        <taxon>Agaricales</taxon>
        <taxon>Marasmiineae</taxon>
        <taxon>Omphalotaceae</taxon>
        <taxon>Lentinula</taxon>
    </lineage>
</organism>
<keyword evidence="2" id="KW-1185">Reference proteome</keyword>
<name>A0ABQ8VAR2_9AGAR</name>